<dbReference type="EMBL" id="MK483532">
    <property type="protein sequence ID" value="QBR99694.1"/>
    <property type="molecule type" value="Genomic_DNA"/>
</dbReference>
<proteinExistence type="predicted"/>
<sequence>MEYIFLGQYSFIFDCPENGYFLVLLKSAKSLEPETLRYSIGYQVMAK</sequence>
<evidence type="ECO:0000313" key="1">
    <source>
        <dbReference type="EMBL" id="QBR99694.1"/>
    </source>
</evidence>
<organism evidence="1">
    <name type="scientific">Streptococcus thermophilus</name>
    <dbReference type="NCBI Taxonomy" id="1308"/>
    <lineage>
        <taxon>Bacteria</taxon>
        <taxon>Bacillati</taxon>
        <taxon>Bacillota</taxon>
        <taxon>Bacilli</taxon>
        <taxon>Lactobacillales</taxon>
        <taxon>Streptococcaceae</taxon>
        <taxon>Streptococcus</taxon>
    </lineage>
</organism>
<dbReference type="AlphaFoldDB" id="A0A4Y5FQF1"/>
<gene>
    <name evidence="1" type="ORF">eps30b_0006</name>
</gene>
<accession>A0A4Y5FQF1</accession>
<name>A0A4Y5FQF1_STRTR</name>
<protein>
    <submittedName>
        <fullName evidence="1">Uncharacterized protein</fullName>
    </submittedName>
</protein>
<reference evidence="1" key="1">
    <citation type="journal article" date="2019" name="Sci. Rep.">
        <title>A comparative genomics approach for identifying host-range determinants in Streptococcus thermophilus bacteriophages.</title>
        <authorList>
            <person name="Szymczak P."/>
            <person name="Rau M.H."/>
            <person name="Monteiro J.M."/>
            <person name="Pinho M.G."/>
            <person name="Filipe S.R."/>
            <person name="Vogensen F.K."/>
            <person name="Zeidan A.A."/>
            <person name="Janzen T."/>
        </authorList>
    </citation>
    <scope>NUCLEOTIDE SEQUENCE</scope>
    <source>
        <strain evidence="1">STCH_30_eps_begin</strain>
    </source>
</reference>